<gene>
    <name evidence="7" type="ORF">ACHHYP_03686</name>
</gene>
<feature type="compositionally biased region" description="Low complexity" evidence="5">
    <location>
        <begin position="380"/>
        <end position="390"/>
    </location>
</feature>
<dbReference type="InterPro" id="IPR011011">
    <property type="entry name" value="Znf_FYVE_PHD"/>
</dbReference>
<sequence>MSSSLLKTFELPHEEEVAFGTRARRFLASALATPAPASPPALEKRGLRVYKDDGKREYSCCGVLNVSLPDIRYALYSDSSKDAKTVAAIMLGKSFHDAAVVRTLQTRSDADPFAFIGVKYLSIQKSALFTKPKALLCLEYSGTYSAPHSPPLLYQILEWVDMKHYVAPENAYHKAIRPACSMVNLFRPVAGNARAVTIVSRTIYATEMPVYLRQINTTASYCDHVLQLSTLPVARRLLDANTIVQHWVPEADCKACSVCTAGFMALRQKHHCRSCGDIMCSSCTHSVQAPTTVNKYCTKCVLGARQREGPPKPVAQVPPPQPLDRVPTFLYTAPAKERADSDDDERTTTDEVHKTFSRIEEKLAEQNYLLSSMRDVLRRQSLASSQSSTTDYDSCASFDPDSLLSIEDDTRFEVVS</sequence>
<keyword evidence="2 4" id="KW-0863">Zinc-finger</keyword>
<dbReference type="PROSITE" id="PS50178">
    <property type="entry name" value="ZF_FYVE"/>
    <property type="match status" value="1"/>
</dbReference>
<evidence type="ECO:0000256" key="2">
    <source>
        <dbReference type="ARBA" id="ARBA00022771"/>
    </source>
</evidence>
<dbReference type="PANTHER" id="PTHR13510:SF44">
    <property type="entry name" value="RABENOSYN-5"/>
    <property type="match status" value="1"/>
</dbReference>
<evidence type="ECO:0000313" key="7">
    <source>
        <dbReference type="EMBL" id="OQR92457.1"/>
    </source>
</evidence>
<dbReference type="Pfam" id="PF01363">
    <property type="entry name" value="FYVE"/>
    <property type="match status" value="1"/>
</dbReference>
<evidence type="ECO:0000256" key="4">
    <source>
        <dbReference type="PROSITE-ProRule" id="PRU00091"/>
    </source>
</evidence>
<dbReference type="AlphaFoldDB" id="A0A1V9Z3H7"/>
<evidence type="ECO:0000259" key="6">
    <source>
        <dbReference type="PROSITE" id="PS50178"/>
    </source>
</evidence>
<dbReference type="SMART" id="SM00064">
    <property type="entry name" value="FYVE"/>
    <property type="match status" value="1"/>
</dbReference>
<dbReference type="InterPro" id="IPR000306">
    <property type="entry name" value="Znf_FYVE"/>
</dbReference>
<keyword evidence="8" id="KW-1185">Reference proteome</keyword>
<dbReference type="EMBL" id="JNBR01000459">
    <property type="protein sequence ID" value="OQR92457.1"/>
    <property type="molecule type" value="Genomic_DNA"/>
</dbReference>
<name>A0A1V9Z3H7_ACHHY</name>
<dbReference type="Gene3D" id="3.30.40.10">
    <property type="entry name" value="Zinc/RING finger domain, C3HC4 (zinc finger)"/>
    <property type="match status" value="1"/>
</dbReference>
<feature type="domain" description="FYVE-type" evidence="6">
    <location>
        <begin position="250"/>
        <end position="300"/>
    </location>
</feature>
<reference evidence="7 8" key="1">
    <citation type="journal article" date="2014" name="Genome Biol. Evol.">
        <title>The secreted proteins of Achlya hypogyna and Thraustotheca clavata identify the ancestral oomycete secretome and reveal gene acquisitions by horizontal gene transfer.</title>
        <authorList>
            <person name="Misner I."/>
            <person name="Blouin N."/>
            <person name="Leonard G."/>
            <person name="Richards T.A."/>
            <person name="Lane C.E."/>
        </authorList>
    </citation>
    <scope>NUCLEOTIDE SEQUENCE [LARGE SCALE GENOMIC DNA]</scope>
    <source>
        <strain evidence="7 8">ATCC 48635</strain>
    </source>
</reference>
<dbReference type="Proteomes" id="UP000243579">
    <property type="component" value="Unassembled WGS sequence"/>
</dbReference>
<protein>
    <recommendedName>
        <fullName evidence="6">FYVE-type domain-containing protein</fullName>
    </recommendedName>
</protein>
<evidence type="ECO:0000256" key="1">
    <source>
        <dbReference type="ARBA" id="ARBA00022723"/>
    </source>
</evidence>
<dbReference type="OrthoDB" id="68108at2759"/>
<dbReference type="SUPFAM" id="SSF57903">
    <property type="entry name" value="FYVE/PHD zinc finger"/>
    <property type="match status" value="1"/>
</dbReference>
<comment type="caution">
    <text evidence="7">The sequence shown here is derived from an EMBL/GenBank/DDBJ whole genome shotgun (WGS) entry which is preliminary data.</text>
</comment>
<proteinExistence type="predicted"/>
<keyword evidence="3" id="KW-0862">Zinc</keyword>
<evidence type="ECO:0000313" key="8">
    <source>
        <dbReference type="Proteomes" id="UP000243579"/>
    </source>
</evidence>
<keyword evidence="1" id="KW-0479">Metal-binding</keyword>
<evidence type="ECO:0000256" key="3">
    <source>
        <dbReference type="ARBA" id="ARBA00022833"/>
    </source>
</evidence>
<dbReference type="InterPro" id="IPR017455">
    <property type="entry name" value="Znf_FYVE-rel"/>
</dbReference>
<dbReference type="GO" id="GO:0008270">
    <property type="term" value="F:zinc ion binding"/>
    <property type="evidence" value="ECO:0007669"/>
    <property type="project" value="UniProtKB-KW"/>
</dbReference>
<dbReference type="PANTHER" id="PTHR13510">
    <property type="entry name" value="FYVE-FINGER-CONTAINING RAB5 EFFECTOR PROTEIN RABENOSYN-5-RELATED"/>
    <property type="match status" value="1"/>
</dbReference>
<dbReference type="InterPro" id="IPR052727">
    <property type="entry name" value="Rab4/Rab5_effector"/>
</dbReference>
<organism evidence="7 8">
    <name type="scientific">Achlya hypogyna</name>
    <name type="common">Oomycete</name>
    <name type="synonym">Protoachlya hypogyna</name>
    <dbReference type="NCBI Taxonomy" id="1202772"/>
    <lineage>
        <taxon>Eukaryota</taxon>
        <taxon>Sar</taxon>
        <taxon>Stramenopiles</taxon>
        <taxon>Oomycota</taxon>
        <taxon>Saprolegniomycetes</taxon>
        <taxon>Saprolegniales</taxon>
        <taxon>Achlyaceae</taxon>
        <taxon>Achlya</taxon>
    </lineage>
</organism>
<evidence type="ECO:0000256" key="5">
    <source>
        <dbReference type="SAM" id="MobiDB-lite"/>
    </source>
</evidence>
<accession>A0A1V9Z3H7</accession>
<dbReference type="InterPro" id="IPR013083">
    <property type="entry name" value="Znf_RING/FYVE/PHD"/>
</dbReference>
<feature type="region of interest" description="Disordered" evidence="5">
    <location>
        <begin position="380"/>
        <end position="400"/>
    </location>
</feature>